<dbReference type="Gene3D" id="3.40.50.2300">
    <property type="match status" value="2"/>
</dbReference>
<dbReference type="SUPFAM" id="SSF53822">
    <property type="entry name" value="Periplasmic binding protein-like I"/>
    <property type="match status" value="1"/>
</dbReference>
<keyword evidence="2 5" id="KW-0238">DNA-binding</keyword>
<dbReference type="Gene3D" id="1.10.260.40">
    <property type="entry name" value="lambda repressor-like DNA-binding domains"/>
    <property type="match status" value="1"/>
</dbReference>
<dbReference type="SMART" id="SM00354">
    <property type="entry name" value="HTH_LACI"/>
    <property type="match status" value="1"/>
</dbReference>
<gene>
    <name evidence="5" type="ORF">GCM10009819_06510</name>
</gene>
<protein>
    <submittedName>
        <fullName evidence="5">LacI family DNA-binding transcriptional regulator</fullName>
    </submittedName>
</protein>
<dbReference type="PANTHER" id="PTHR30146">
    <property type="entry name" value="LACI-RELATED TRANSCRIPTIONAL REPRESSOR"/>
    <property type="match status" value="1"/>
</dbReference>
<name>A0ABP5FI97_9MICO</name>
<dbReference type="InterPro" id="IPR000843">
    <property type="entry name" value="HTH_LacI"/>
</dbReference>
<dbReference type="Pfam" id="PF00356">
    <property type="entry name" value="LacI"/>
    <property type="match status" value="1"/>
</dbReference>
<evidence type="ECO:0000256" key="1">
    <source>
        <dbReference type="ARBA" id="ARBA00023015"/>
    </source>
</evidence>
<dbReference type="PROSITE" id="PS50932">
    <property type="entry name" value="HTH_LACI_2"/>
    <property type="match status" value="1"/>
</dbReference>
<dbReference type="CDD" id="cd01392">
    <property type="entry name" value="HTH_LacI"/>
    <property type="match status" value="1"/>
</dbReference>
<keyword evidence="1" id="KW-0805">Transcription regulation</keyword>
<dbReference type="Proteomes" id="UP001501196">
    <property type="component" value="Unassembled WGS sequence"/>
</dbReference>
<dbReference type="EMBL" id="BAAAPW010000001">
    <property type="protein sequence ID" value="GAA2026084.1"/>
    <property type="molecule type" value="Genomic_DNA"/>
</dbReference>
<dbReference type="InterPro" id="IPR028082">
    <property type="entry name" value="Peripla_BP_I"/>
</dbReference>
<dbReference type="CDD" id="cd06267">
    <property type="entry name" value="PBP1_LacI_sugar_binding-like"/>
    <property type="match status" value="1"/>
</dbReference>
<evidence type="ECO:0000256" key="3">
    <source>
        <dbReference type="ARBA" id="ARBA00023163"/>
    </source>
</evidence>
<dbReference type="Pfam" id="PF13377">
    <property type="entry name" value="Peripla_BP_3"/>
    <property type="match status" value="1"/>
</dbReference>
<dbReference type="InterPro" id="IPR046335">
    <property type="entry name" value="LacI/GalR-like_sensor"/>
</dbReference>
<organism evidence="5 6">
    <name type="scientific">Agromyces tropicus</name>
    <dbReference type="NCBI Taxonomy" id="555371"/>
    <lineage>
        <taxon>Bacteria</taxon>
        <taxon>Bacillati</taxon>
        <taxon>Actinomycetota</taxon>
        <taxon>Actinomycetes</taxon>
        <taxon>Micrococcales</taxon>
        <taxon>Microbacteriaceae</taxon>
        <taxon>Agromyces</taxon>
    </lineage>
</organism>
<sequence>MAVTRNDVARAAGVSPAVVSYVLNDGPRPVSAGARARVLTAIDELGYKPDGVARYLRTGKTKSVGLVLPDLGLPYFSEFTKAISAAAYRIDHQLLIANTDWALEQERRQIAALVERRVDAMVFMSVDPSQDFASLAELGIPVVVIDRPDVAVRSAAVATEHFITVHGHENIAIVTNDLLPVVSRRRMQGWADELARHGLTTEGRSFGAPPSRAGGFEAAMRMLRQRDRPTAVFVEADAQAIGMIRAAVDLRIGVPGDLAVISSEGTELAEFAVPRLSTIQQPIARLAAGALDLALAGGPPGLRRLTDDEFHLVLRESCGCNAQEAARA</sequence>
<dbReference type="InterPro" id="IPR010982">
    <property type="entry name" value="Lambda_DNA-bd_dom_sf"/>
</dbReference>
<dbReference type="SUPFAM" id="SSF47413">
    <property type="entry name" value="lambda repressor-like DNA-binding domains"/>
    <property type="match status" value="1"/>
</dbReference>
<dbReference type="GO" id="GO:0003677">
    <property type="term" value="F:DNA binding"/>
    <property type="evidence" value="ECO:0007669"/>
    <property type="project" value="UniProtKB-KW"/>
</dbReference>
<dbReference type="PANTHER" id="PTHR30146:SF109">
    <property type="entry name" value="HTH-TYPE TRANSCRIPTIONAL REGULATOR GALS"/>
    <property type="match status" value="1"/>
</dbReference>
<evidence type="ECO:0000259" key="4">
    <source>
        <dbReference type="PROSITE" id="PS50932"/>
    </source>
</evidence>
<evidence type="ECO:0000256" key="2">
    <source>
        <dbReference type="ARBA" id="ARBA00023125"/>
    </source>
</evidence>
<keyword evidence="6" id="KW-1185">Reference proteome</keyword>
<comment type="caution">
    <text evidence="5">The sequence shown here is derived from an EMBL/GenBank/DDBJ whole genome shotgun (WGS) entry which is preliminary data.</text>
</comment>
<proteinExistence type="predicted"/>
<reference evidence="6" key="1">
    <citation type="journal article" date="2019" name="Int. J. Syst. Evol. Microbiol.">
        <title>The Global Catalogue of Microorganisms (GCM) 10K type strain sequencing project: providing services to taxonomists for standard genome sequencing and annotation.</title>
        <authorList>
            <consortium name="The Broad Institute Genomics Platform"/>
            <consortium name="The Broad Institute Genome Sequencing Center for Infectious Disease"/>
            <person name="Wu L."/>
            <person name="Ma J."/>
        </authorList>
    </citation>
    <scope>NUCLEOTIDE SEQUENCE [LARGE SCALE GENOMIC DNA]</scope>
    <source>
        <strain evidence="6">JCM 15672</strain>
    </source>
</reference>
<dbReference type="RefSeq" id="WP_344369415.1">
    <property type="nucleotide sequence ID" value="NZ_BAAAPW010000001.1"/>
</dbReference>
<keyword evidence="3" id="KW-0804">Transcription</keyword>
<feature type="domain" description="HTH lacI-type" evidence="4">
    <location>
        <begin position="3"/>
        <end position="58"/>
    </location>
</feature>
<evidence type="ECO:0000313" key="6">
    <source>
        <dbReference type="Proteomes" id="UP001501196"/>
    </source>
</evidence>
<accession>A0ABP5FI97</accession>
<evidence type="ECO:0000313" key="5">
    <source>
        <dbReference type="EMBL" id="GAA2026084.1"/>
    </source>
</evidence>